<evidence type="ECO:0000313" key="2">
    <source>
        <dbReference type="Proteomes" id="UP001596045"/>
    </source>
</evidence>
<keyword evidence="2" id="KW-1185">Reference proteome</keyword>
<organism evidence="1 2">
    <name type="scientific">Paraherbaspirillum soli</name>
    <dbReference type="NCBI Taxonomy" id="631222"/>
    <lineage>
        <taxon>Bacteria</taxon>
        <taxon>Pseudomonadati</taxon>
        <taxon>Pseudomonadota</taxon>
        <taxon>Betaproteobacteria</taxon>
        <taxon>Burkholderiales</taxon>
        <taxon>Oxalobacteraceae</taxon>
        <taxon>Paraherbaspirillum</taxon>
    </lineage>
</organism>
<accession>A0ABW0M5B8</accession>
<protein>
    <recommendedName>
        <fullName evidence="3">DUF3806 domain-containing protein</fullName>
    </recommendedName>
</protein>
<reference evidence="2" key="1">
    <citation type="journal article" date="2019" name="Int. J. Syst. Evol. Microbiol.">
        <title>The Global Catalogue of Microorganisms (GCM) 10K type strain sequencing project: providing services to taxonomists for standard genome sequencing and annotation.</title>
        <authorList>
            <consortium name="The Broad Institute Genomics Platform"/>
            <consortium name="The Broad Institute Genome Sequencing Center for Infectious Disease"/>
            <person name="Wu L."/>
            <person name="Ma J."/>
        </authorList>
    </citation>
    <scope>NUCLEOTIDE SEQUENCE [LARGE SCALE GENOMIC DNA]</scope>
    <source>
        <strain evidence="2">JCM 17066</strain>
    </source>
</reference>
<evidence type="ECO:0000313" key="1">
    <source>
        <dbReference type="EMBL" id="MFC5472796.1"/>
    </source>
</evidence>
<proteinExistence type="predicted"/>
<dbReference type="EMBL" id="JBHSMT010000006">
    <property type="protein sequence ID" value="MFC5472796.1"/>
    <property type="molecule type" value="Genomic_DNA"/>
</dbReference>
<dbReference type="Proteomes" id="UP001596045">
    <property type="component" value="Unassembled WGS sequence"/>
</dbReference>
<dbReference type="RefSeq" id="WP_378994586.1">
    <property type="nucleotide sequence ID" value="NZ_JBHSMT010000006.1"/>
</dbReference>
<evidence type="ECO:0008006" key="3">
    <source>
        <dbReference type="Google" id="ProtNLM"/>
    </source>
</evidence>
<comment type="caution">
    <text evidence="1">The sequence shown here is derived from an EMBL/GenBank/DDBJ whole genome shotgun (WGS) entry which is preliminary data.</text>
</comment>
<gene>
    <name evidence="1" type="ORF">ACFPM8_02385</name>
</gene>
<name>A0ABW0M5B8_9BURK</name>
<sequence>MKKNVLLEFESAAFADSPGADQHTNPGVVGKALAQWLAEQLRAQGLIVGQVVAEDFGWLVPVEAKPHLLFVACANAEETNNRWRVFTFAESGLLSRLFGRDNSAEPLAFLFAAVKQALQSDPAIQGLREVAA</sequence>